<comment type="cofactor">
    <cofactor evidence="5">
        <name>Zn(2+)</name>
        <dbReference type="ChEBI" id="CHEBI:29105"/>
    </cofactor>
    <text evidence="5">Binds 2 Zn(2+) ions per subunit.</text>
</comment>
<dbReference type="PROSITE" id="PS51891">
    <property type="entry name" value="CENP_V_GFA"/>
    <property type="match status" value="1"/>
</dbReference>
<feature type="binding site" evidence="5">
    <location>
        <position position="50"/>
    </location>
    <ligand>
        <name>Zn(2+)</name>
        <dbReference type="ChEBI" id="CHEBI:29105"/>
        <label>2</label>
        <note>catalytic</note>
    </ligand>
</feature>
<accession>A0AAW9FI11</accession>
<comment type="similarity">
    <text evidence="1 5">Belongs to the Gfa family.</text>
</comment>
<dbReference type="PANTHER" id="PTHR33337">
    <property type="entry name" value="GFA DOMAIN-CONTAINING PROTEIN"/>
    <property type="match status" value="1"/>
</dbReference>
<dbReference type="NCBIfam" id="TIGR02820">
    <property type="entry name" value="formald_GSH"/>
    <property type="match status" value="1"/>
</dbReference>
<keyword evidence="3 5" id="KW-0862">Zinc</keyword>
<feature type="binding site" evidence="5">
    <location>
        <position position="48"/>
    </location>
    <ligand>
        <name>Zn(2+)</name>
        <dbReference type="ChEBI" id="CHEBI:29105"/>
        <label>2</label>
        <note>catalytic</note>
    </ligand>
</feature>
<evidence type="ECO:0000256" key="4">
    <source>
        <dbReference type="ARBA" id="ARBA00023239"/>
    </source>
</evidence>
<dbReference type="PANTHER" id="PTHR33337:SF40">
    <property type="entry name" value="CENP-V_GFA DOMAIN-CONTAINING PROTEIN-RELATED"/>
    <property type="match status" value="1"/>
</dbReference>
<evidence type="ECO:0000256" key="1">
    <source>
        <dbReference type="ARBA" id="ARBA00005495"/>
    </source>
</evidence>
<evidence type="ECO:0000256" key="5">
    <source>
        <dbReference type="HAMAP-Rule" id="MF_00723"/>
    </source>
</evidence>
<feature type="binding site" evidence="5">
    <location>
        <position position="27"/>
    </location>
    <ligand>
        <name>Zn(2+)</name>
        <dbReference type="ChEBI" id="CHEBI:29105"/>
        <label>1</label>
        <note>structural</note>
    </ligand>
</feature>
<dbReference type="GO" id="GO:0046294">
    <property type="term" value="P:formaldehyde catabolic process"/>
    <property type="evidence" value="ECO:0007669"/>
    <property type="project" value="UniProtKB-UniRule"/>
</dbReference>
<dbReference type="Pfam" id="PF04828">
    <property type="entry name" value="GFA"/>
    <property type="match status" value="1"/>
</dbReference>
<keyword evidence="2 5" id="KW-0479">Metal-binding</keyword>
<reference evidence="7" key="1">
    <citation type="journal article" date="2023" name="Phytobiomes J">
        <title>Deciphering the key players within the bacterial microbiota associated with aerial crown gall tumors on rhododendron: Insights into the gallobiome.</title>
        <authorList>
            <person name="Kuzmanovic N."/>
            <person name="Nesme J."/>
            <person name="Wolf J."/>
            <person name="Neumann-Schaal M."/>
            <person name="Petersen J."/>
            <person name="Fernandez-Gnecco G."/>
            <person name="Sproeer C."/>
            <person name="Bunk B."/>
            <person name="Overmann J."/>
            <person name="Sorensen S.J."/>
            <person name="Idczak E."/>
            <person name="Smalla K."/>
        </authorList>
    </citation>
    <scope>NUCLEOTIDE SEQUENCE</scope>
    <source>
        <strain evidence="7">Rho-11.1</strain>
    </source>
</reference>
<evidence type="ECO:0000313" key="7">
    <source>
        <dbReference type="EMBL" id="MDX8305029.1"/>
    </source>
</evidence>
<evidence type="ECO:0000259" key="6">
    <source>
        <dbReference type="PROSITE" id="PS51891"/>
    </source>
</evidence>
<proteinExistence type="inferred from homology"/>
<dbReference type="EMBL" id="JAVRAF010000012">
    <property type="protein sequence ID" value="MDX8305029.1"/>
    <property type="molecule type" value="Genomic_DNA"/>
</dbReference>
<dbReference type="InterPro" id="IPR006913">
    <property type="entry name" value="CENP-V/GFA"/>
</dbReference>
<feature type="binding site" evidence="5">
    <location>
        <position position="95"/>
    </location>
    <ligand>
        <name>Zn(2+)</name>
        <dbReference type="ChEBI" id="CHEBI:29105"/>
        <label>1</label>
        <note>structural</note>
    </ligand>
</feature>
<feature type="binding site" evidence="5">
    <location>
        <position position="29"/>
    </location>
    <ligand>
        <name>Zn(2+)</name>
        <dbReference type="ChEBI" id="CHEBI:29105"/>
        <label>1</label>
        <note>structural</note>
    </ligand>
</feature>
<name>A0AAW9FI11_9HYPH</name>
<dbReference type="PIRSF" id="PIRSF033318">
    <property type="entry name" value="Formald_GSH"/>
    <property type="match status" value="1"/>
</dbReference>
<dbReference type="HAMAP" id="MF_00723">
    <property type="entry name" value="Formald_GSH"/>
    <property type="match status" value="1"/>
</dbReference>
<dbReference type="InterPro" id="IPR011057">
    <property type="entry name" value="Mss4-like_sf"/>
</dbReference>
<feature type="binding site" evidence="5">
    <location>
        <position position="98"/>
    </location>
    <ligand>
        <name>Zn(2+)</name>
        <dbReference type="ChEBI" id="CHEBI:29105"/>
        <label>1</label>
        <note>structural</note>
    </ligand>
</feature>
<gene>
    <name evidence="5 7" type="primary">gfa</name>
    <name evidence="7" type="ORF">RMR22_22525</name>
</gene>
<dbReference type="NCBIfam" id="NF003829">
    <property type="entry name" value="PRK05417.1"/>
    <property type="match status" value="1"/>
</dbReference>
<comment type="catalytic activity">
    <reaction evidence="5">
        <text>S-(hydroxymethyl)glutathione = glutathione + formaldehyde</text>
        <dbReference type="Rhea" id="RHEA:22488"/>
        <dbReference type="ChEBI" id="CHEBI:16842"/>
        <dbReference type="ChEBI" id="CHEBI:57925"/>
        <dbReference type="ChEBI" id="CHEBI:58758"/>
        <dbReference type="EC" id="4.4.1.22"/>
    </reaction>
</comment>
<dbReference type="Gene3D" id="3.90.1590.10">
    <property type="entry name" value="glutathione-dependent formaldehyde- activating enzyme (gfa)"/>
    <property type="match status" value="1"/>
</dbReference>
<dbReference type="SUPFAM" id="SSF51316">
    <property type="entry name" value="Mss4-like"/>
    <property type="match status" value="1"/>
</dbReference>
<keyword evidence="4 5" id="KW-0456">Lyase</keyword>
<protein>
    <recommendedName>
        <fullName evidence="5">Glutathione-dependent formaldehyde-activating enzyme</fullName>
        <ecNumber evidence="5">4.4.1.22</ecNumber>
    </recommendedName>
    <alternativeName>
        <fullName evidence="5">S-(hydroxymethyl)glutathione synthase</fullName>
    </alternativeName>
</protein>
<organism evidence="7">
    <name type="scientific">Agrobacterium rosae</name>
    <dbReference type="NCBI Taxonomy" id="1972867"/>
    <lineage>
        <taxon>Bacteria</taxon>
        <taxon>Pseudomonadati</taxon>
        <taxon>Pseudomonadota</taxon>
        <taxon>Alphaproteobacteria</taxon>
        <taxon>Hyphomicrobiales</taxon>
        <taxon>Rhizobiaceae</taxon>
        <taxon>Rhizobium/Agrobacterium group</taxon>
        <taxon>Agrobacterium</taxon>
    </lineage>
</organism>
<dbReference type="GO" id="GO:0051907">
    <property type="term" value="F:S-(hydroxymethyl)glutathione synthase activity"/>
    <property type="evidence" value="ECO:0007669"/>
    <property type="project" value="UniProtKB-UniRule"/>
</dbReference>
<dbReference type="RefSeq" id="WP_320203472.1">
    <property type="nucleotide sequence ID" value="NZ_CP192782.1"/>
</dbReference>
<comment type="caution">
    <text evidence="7">The sequence shown here is derived from an EMBL/GenBank/DDBJ whole genome shotgun (WGS) entry which is preliminary data.</text>
</comment>
<comment type="function">
    <text evidence="5">Catalyzes the condensation of formaldehyde and glutathione to S-hydroxymethylglutathione.</text>
</comment>
<dbReference type="InterPro" id="IPR014185">
    <property type="entry name" value="Formald_GSH"/>
</dbReference>
<dbReference type="EC" id="4.4.1.22" evidence="5"/>
<dbReference type="GO" id="GO:0008270">
    <property type="term" value="F:zinc ion binding"/>
    <property type="evidence" value="ECO:0007669"/>
    <property type="project" value="UniProtKB-UniRule"/>
</dbReference>
<feature type="domain" description="CENP-V/GFA" evidence="6">
    <location>
        <begin position="20"/>
        <end position="166"/>
    </location>
</feature>
<feature type="binding site" evidence="5">
    <location>
        <position position="53"/>
    </location>
    <ligand>
        <name>Zn(2+)</name>
        <dbReference type="ChEBI" id="CHEBI:29105"/>
        <label>2</label>
        <note>catalytic</note>
    </ligand>
</feature>
<sequence>MTRLLHPSLQNGLTEGSDAFAGGVLTCKCHARPVKVKVSGGIAHSHACGCTKCWKPEGVAFSVVAVAPSDSVTILENGDKLAVVDASALIQRHACTECGTHMHGPVERDHAFKGLSFIHPELFETNGWPAPGFAAFVSSTIEGGVDPSEMDGIRAKLKDVGLEPYDCLSPALMDFLATWTARKANILAA</sequence>
<dbReference type="AlphaFoldDB" id="A0AAW9FI11"/>
<comment type="pathway">
    <text evidence="5">One-carbon metabolism; formaldehyde degradation; formate from formaldehyde (glutathione route): step 1/3.</text>
</comment>
<evidence type="ECO:0000256" key="2">
    <source>
        <dbReference type="ARBA" id="ARBA00022723"/>
    </source>
</evidence>
<evidence type="ECO:0000256" key="3">
    <source>
        <dbReference type="ARBA" id="ARBA00022833"/>
    </source>
</evidence>